<sequence>MTDANEITHALRLWFQAGDVFEVRVLDAVSADYRREHIESGYFDYEHISAVPEALKRLLSFRGVYVTVNPVNPDLLARAVNRLRPAGRNPTTADTDIVRRRWLLIDCDPRRASGVSSSNAEHESALAKAREIRDGLSSLGWPKPVLTDSGNGAQLMYRIDLPADDGELVRRVIGEIAKASSEQVAIDTSVHNPARIWRLPGTMNCKGDSIPERPHRMARILEEPQDIVPVSKEQMQDIVSHQSEDTQTDVPDDEWKHTMPAFDLDSWIAQYCPELGSPQPWKGGRKWIFPVCPFNEAHTNKSAVLIQEPSGAVAFKCHHNGCSGNDWRALRELREPGCYDRREEANSDVDLSGILKPNRIEKQEKEAPLFPNPGPVPDKLLSIPGFIDDVVKLSMQSAPYPNRVLSFTGALALLAFLVGRKVQDKRDNRSNIYLIALADSGTGKDHPRKVNFNIAFRAGVAGAIGDAFASGEGLEDALFMHPSMLFQADEFDCIFNTLKYSKDNRAESINEKLLKFYGASNTIYPLRKKASAKKKDGTVHEIAHIVNPNLVLLGTAIPQYFYESLSRRVLENGLVARCIIVEAGKRGEAGNPQPITPSDSLIRAATYLANLDVNGNLTNEYPKPLIITETPEATAALREVQLECDRRYNFYEAQNEGAAKALWARAHEKVCKLAMLHGISGNVYNPLITEKSVRWAWKFIDHLTQRMLYMADRYVYENIFDEKCQRAIRKLQEHGGRLSHSKLLRLLHESADSMKKIAETLQEKGTVQVEYDSSVRPAAKIYRLVE</sequence>
<evidence type="ECO:0000313" key="2">
    <source>
        <dbReference type="Proteomes" id="UP000435649"/>
    </source>
</evidence>
<dbReference type="RefSeq" id="WP_154420592.1">
    <property type="nucleotide sequence ID" value="NZ_VUNS01000035.1"/>
</dbReference>
<reference evidence="1 2" key="1">
    <citation type="submission" date="2019-08" db="EMBL/GenBank/DDBJ databases">
        <title>In-depth cultivation of the pig gut microbiome towards novel bacterial diversity and tailored functional studies.</title>
        <authorList>
            <person name="Wylensek D."/>
            <person name="Hitch T.C.A."/>
            <person name="Clavel T."/>
        </authorList>
    </citation>
    <scope>NUCLEOTIDE SEQUENCE [LARGE SCALE GENOMIC DNA]</scope>
    <source>
        <strain evidence="1 2">BBE-744-WT-12</strain>
    </source>
</reference>
<dbReference type="AlphaFoldDB" id="A0A844G886"/>
<organism evidence="1 2">
    <name type="scientific">Victivallis lenta</name>
    <dbReference type="NCBI Taxonomy" id="2606640"/>
    <lineage>
        <taxon>Bacteria</taxon>
        <taxon>Pseudomonadati</taxon>
        <taxon>Lentisphaerota</taxon>
        <taxon>Lentisphaeria</taxon>
        <taxon>Victivallales</taxon>
        <taxon>Victivallaceae</taxon>
        <taxon>Victivallis</taxon>
    </lineage>
</organism>
<protein>
    <submittedName>
        <fullName evidence="1">DUF3987 domain-containing protein</fullName>
    </submittedName>
</protein>
<gene>
    <name evidence="1" type="ORF">FYJ85_20410</name>
</gene>
<evidence type="ECO:0000313" key="1">
    <source>
        <dbReference type="EMBL" id="MST99393.1"/>
    </source>
</evidence>
<proteinExistence type="predicted"/>
<dbReference type="EMBL" id="VUNS01000035">
    <property type="protein sequence ID" value="MST99393.1"/>
    <property type="molecule type" value="Genomic_DNA"/>
</dbReference>
<dbReference type="Proteomes" id="UP000435649">
    <property type="component" value="Unassembled WGS sequence"/>
</dbReference>
<accession>A0A844G886</accession>
<keyword evidence="2" id="KW-1185">Reference proteome</keyword>
<comment type="caution">
    <text evidence="1">The sequence shown here is derived from an EMBL/GenBank/DDBJ whole genome shotgun (WGS) entry which is preliminary data.</text>
</comment>
<name>A0A844G886_9BACT</name>